<dbReference type="InterPro" id="IPR006442">
    <property type="entry name" value="Antitoxin_Phd/YefM"/>
</dbReference>
<organism evidence="3 4">
    <name type="scientific">Candidatus Dojkabacteria bacterium</name>
    <dbReference type="NCBI Taxonomy" id="2099670"/>
    <lineage>
        <taxon>Bacteria</taxon>
        <taxon>Candidatus Dojkabacteria</taxon>
    </lineage>
</organism>
<dbReference type="InterPro" id="IPR036165">
    <property type="entry name" value="YefM-like_sf"/>
</dbReference>
<sequence length="128" mass="14307">MIDAAVVFGLIERVLAKYLASILSFDIIDVDGGCVMTTTVSAMEARHRFGEILNRVNLVHENFIIERKGQALAAIVPISALNDLKLLAKKGVERFLETSGSDLSDEEAMRIANEEIKLHRLEQKKRKK</sequence>
<dbReference type="Pfam" id="PF02604">
    <property type="entry name" value="PhdYeFM_antitox"/>
    <property type="match status" value="1"/>
</dbReference>
<comment type="caution">
    <text evidence="3">The sequence shown here is derived from an EMBL/GenBank/DDBJ whole genome shotgun (WGS) entry which is preliminary data.</text>
</comment>
<gene>
    <name evidence="3" type="ORF">E6Q11_03825</name>
</gene>
<dbReference type="AlphaFoldDB" id="A0A5C7J5W3"/>
<dbReference type="SUPFAM" id="SSF143120">
    <property type="entry name" value="YefM-like"/>
    <property type="match status" value="1"/>
</dbReference>
<reference evidence="3 4" key="1">
    <citation type="submission" date="2018-09" db="EMBL/GenBank/DDBJ databases">
        <title>Metagenome Assembled Genomes from an Advanced Water Purification Facility.</title>
        <authorList>
            <person name="Stamps B.W."/>
            <person name="Spear J.R."/>
        </authorList>
    </citation>
    <scope>NUCLEOTIDE SEQUENCE [LARGE SCALE GENOMIC DNA]</scope>
    <source>
        <strain evidence="3">Bin_63_2</strain>
    </source>
</reference>
<protein>
    <recommendedName>
        <fullName evidence="2">Antitoxin</fullName>
    </recommendedName>
</protein>
<dbReference type="EMBL" id="SSDS01000060">
    <property type="protein sequence ID" value="TXG76911.1"/>
    <property type="molecule type" value="Genomic_DNA"/>
</dbReference>
<evidence type="ECO:0000256" key="2">
    <source>
        <dbReference type="RuleBase" id="RU362080"/>
    </source>
</evidence>
<comment type="similarity">
    <text evidence="1 2">Belongs to the phD/YefM antitoxin family.</text>
</comment>
<dbReference type="Proteomes" id="UP000321026">
    <property type="component" value="Unassembled WGS sequence"/>
</dbReference>
<evidence type="ECO:0000256" key="1">
    <source>
        <dbReference type="ARBA" id="ARBA00009981"/>
    </source>
</evidence>
<accession>A0A5C7J5W3</accession>
<evidence type="ECO:0000313" key="3">
    <source>
        <dbReference type="EMBL" id="TXG76911.1"/>
    </source>
</evidence>
<name>A0A5C7J5W3_9BACT</name>
<dbReference type="Gene3D" id="3.40.1620.10">
    <property type="entry name" value="YefM-like domain"/>
    <property type="match status" value="1"/>
</dbReference>
<evidence type="ECO:0000313" key="4">
    <source>
        <dbReference type="Proteomes" id="UP000321026"/>
    </source>
</evidence>
<comment type="function">
    <text evidence="2">Antitoxin component of a type II toxin-antitoxin (TA) system.</text>
</comment>
<proteinExistence type="inferred from homology"/>